<proteinExistence type="inferred from homology"/>
<feature type="transmembrane region" description="Helical" evidence="7">
    <location>
        <begin position="325"/>
        <end position="350"/>
    </location>
</feature>
<dbReference type="InterPro" id="IPR035906">
    <property type="entry name" value="MetI-like_sf"/>
</dbReference>
<feature type="transmembrane region" description="Helical" evidence="7">
    <location>
        <begin position="123"/>
        <end position="142"/>
    </location>
</feature>
<organism evidence="9 10">
    <name type="scientific">Pontibacter akesuensis</name>
    <dbReference type="NCBI Taxonomy" id="388950"/>
    <lineage>
        <taxon>Bacteria</taxon>
        <taxon>Pseudomonadati</taxon>
        <taxon>Bacteroidota</taxon>
        <taxon>Cytophagia</taxon>
        <taxon>Cytophagales</taxon>
        <taxon>Hymenobacteraceae</taxon>
        <taxon>Pontibacter</taxon>
    </lineage>
</organism>
<keyword evidence="4 7" id="KW-0812">Transmembrane</keyword>
<name>A0A1I7GF42_9BACT</name>
<dbReference type="Proteomes" id="UP000182491">
    <property type="component" value="Unassembled WGS sequence"/>
</dbReference>
<dbReference type="InterPro" id="IPR000515">
    <property type="entry name" value="MetI-like"/>
</dbReference>
<dbReference type="InterPro" id="IPR050366">
    <property type="entry name" value="BP-dependent_transpt_permease"/>
</dbReference>
<feature type="domain" description="ABC transmembrane type-1" evidence="8">
    <location>
        <begin position="147"/>
        <end position="347"/>
    </location>
</feature>
<feature type="transmembrane region" description="Helical" evidence="7">
    <location>
        <begin position="88"/>
        <end position="111"/>
    </location>
</feature>
<evidence type="ECO:0000256" key="7">
    <source>
        <dbReference type="RuleBase" id="RU363032"/>
    </source>
</evidence>
<feature type="transmembrane region" description="Helical" evidence="7">
    <location>
        <begin position="162"/>
        <end position="183"/>
    </location>
</feature>
<feature type="transmembrane region" description="Helical" evidence="7">
    <location>
        <begin position="21"/>
        <end position="42"/>
    </location>
</feature>
<keyword evidence="10" id="KW-1185">Reference proteome</keyword>
<keyword evidence="5 7" id="KW-1133">Transmembrane helix</keyword>
<reference evidence="10" key="1">
    <citation type="submission" date="2016-10" db="EMBL/GenBank/DDBJ databases">
        <authorList>
            <person name="Varghese N."/>
        </authorList>
    </citation>
    <scope>NUCLEOTIDE SEQUENCE [LARGE SCALE GENOMIC DNA]</scope>
    <source>
        <strain evidence="10">DSM 18820</strain>
    </source>
</reference>
<evidence type="ECO:0000256" key="3">
    <source>
        <dbReference type="ARBA" id="ARBA00022475"/>
    </source>
</evidence>
<keyword evidence="3" id="KW-1003">Cell membrane</keyword>
<protein>
    <submittedName>
        <fullName evidence="9">Peptide/nickel transport system permease protein</fullName>
    </submittedName>
</protein>
<evidence type="ECO:0000256" key="4">
    <source>
        <dbReference type="ARBA" id="ARBA00022692"/>
    </source>
</evidence>
<dbReference type="PROSITE" id="PS50928">
    <property type="entry name" value="ABC_TM1"/>
    <property type="match status" value="1"/>
</dbReference>
<sequence length="358" mass="39817">MRQLWENLLQQWQTKWPFRLALLYLLLLVVLVLVLPALPLPYSPGYLDLNYAFLPPFSESALATQHWLGTDGLGRDILSNLLYGARSAFLISFPVMTVATLFGLLIGVSSGYFGDKGLVMPRYLLLALVVTMAVSCYYGLYIPLQVMEFKLPFTYATQALSALLGLVLLCALLAKILASYTFWKRKVKLPADWLVLRSIEALNTIPRFVLILVLASFMPPSVLLLSLLLVFTLWPTPARLARAEMLKIKELPYFEAARSVGTPPLLLIWRHAIPNLLGPVLVAFTFGLGGLLALESTLSFLNIGLPTTFVSWGRTIAGFRTNTAAWWLVAFPGGLLSITVLAIYTCSHYLTKLFSTKK</sequence>
<comment type="subcellular location">
    <subcellularLocation>
        <location evidence="1 7">Cell membrane</location>
        <topology evidence="1 7">Multi-pass membrane protein</topology>
    </subcellularLocation>
</comment>
<dbReference type="OrthoDB" id="9783218at2"/>
<evidence type="ECO:0000256" key="5">
    <source>
        <dbReference type="ARBA" id="ARBA00022989"/>
    </source>
</evidence>
<feature type="transmembrane region" description="Helical" evidence="7">
    <location>
        <begin position="204"/>
        <end position="231"/>
    </location>
</feature>
<dbReference type="PANTHER" id="PTHR43386">
    <property type="entry name" value="OLIGOPEPTIDE TRANSPORT SYSTEM PERMEASE PROTEIN APPC"/>
    <property type="match status" value="1"/>
</dbReference>
<accession>A0A1I7GF42</accession>
<dbReference type="CDD" id="cd06261">
    <property type="entry name" value="TM_PBP2"/>
    <property type="match status" value="1"/>
</dbReference>
<evidence type="ECO:0000259" key="8">
    <source>
        <dbReference type="PROSITE" id="PS50928"/>
    </source>
</evidence>
<dbReference type="GO" id="GO:0005886">
    <property type="term" value="C:plasma membrane"/>
    <property type="evidence" value="ECO:0007669"/>
    <property type="project" value="UniProtKB-SubCell"/>
</dbReference>
<dbReference type="AlphaFoldDB" id="A0A1I7GF42"/>
<dbReference type="Gene3D" id="1.10.3720.10">
    <property type="entry name" value="MetI-like"/>
    <property type="match status" value="1"/>
</dbReference>
<dbReference type="PANTHER" id="PTHR43386:SF1">
    <property type="entry name" value="D,D-DIPEPTIDE TRANSPORT SYSTEM PERMEASE PROTEIN DDPC-RELATED"/>
    <property type="match status" value="1"/>
</dbReference>
<comment type="similarity">
    <text evidence="7">Belongs to the binding-protein-dependent transport system permease family.</text>
</comment>
<dbReference type="GO" id="GO:0055085">
    <property type="term" value="P:transmembrane transport"/>
    <property type="evidence" value="ECO:0007669"/>
    <property type="project" value="InterPro"/>
</dbReference>
<gene>
    <name evidence="9" type="ORF">SAMN04487941_0956</name>
</gene>
<evidence type="ECO:0000256" key="2">
    <source>
        <dbReference type="ARBA" id="ARBA00022448"/>
    </source>
</evidence>
<dbReference type="SUPFAM" id="SSF161098">
    <property type="entry name" value="MetI-like"/>
    <property type="match status" value="1"/>
</dbReference>
<feature type="transmembrane region" description="Helical" evidence="7">
    <location>
        <begin position="281"/>
        <end position="305"/>
    </location>
</feature>
<dbReference type="EMBL" id="FPCA01000001">
    <property type="protein sequence ID" value="SFU46886.1"/>
    <property type="molecule type" value="Genomic_DNA"/>
</dbReference>
<evidence type="ECO:0000256" key="6">
    <source>
        <dbReference type="ARBA" id="ARBA00023136"/>
    </source>
</evidence>
<evidence type="ECO:0000313" key="10">
    <source>
        <dbReference type="Proteomes" id="UP000182491"/>
    </source>
</evidence>
<keyword evidence="6 7" id="KW-0472">Membrane</keyword>
<evidence type="ECO:0000256" key="1">
    <source>
        <dbReference type="ARBA" id="ARBA00004651"/>
    </source>
</evidence>
<evidence type="ECO:0000313" key="9">
    <source>
        <dbReference type="EMBL" id="SFU46886.1"/>
    </source>
</evidence>
<dbReference type="Pfam" id="PF00528">
    <property type="entry name" value="BPD_transp_1"/>
    <property type="match status" value="1"/>
</dbReference>
<dbReference type="RefSeq" id="WP_068836304.1">
    <property type="nucleotide sequence ID" value="NZ_BMXC01000001.1"/>
</dbReference>
<keyword evidence="2 7" id="KW-0813">Transport</keyword>
<dbReference type="STRING" id="388950.GCA_001611675_00055"/>